<dbReference type="InterPro" id="IPR017853">
    <property type="entry name" value="GH"/>
</dbReference>
<evidence type="ECO:0000313" key="2">
    <source>
        <dbReference type="EMBL" id="GGL70684.1"/>
    </source>
</evidence>
<dbReference type="InterPro" id="IPR013785">
    <property type="entry name" value="Aldolase_TIM"/>
</dbReference>
<dbReference type="Pfam" id="PF03537">
    <property type="entry name" value="Glyco_hydro_114"/>
    <property type="match status" value="1"/>
</dbReference>
<accession>A0ABQ2G1J1</accession>
<dbReference type="Gene3D" id="3.20.20.70">
    <property type="entry name" value="Aldolase class I"/>
    <property type="match status" value="1"/>
</dbReference>
<dbReference type="InterPro" id="IPR004352">
    <property type="entry name" value="GH114_TIM-barrel"/>
</dbReference>
<evidence type="ECO:0000259" key="1">
    <source>
        <dbReference type="Pfam" id="PF03537"/>
    </source>
</evidence>
<name>A0ABQ2G1J1_9ACTN</name>
<proteinExistence type="predicted"/>
<feature type="domain" description="Glycoside-hydrolase family GH114 TIM-barrel" evidence="1">
    <location>
        <begin position="38"/>
        <end position="233"/>
    </location>
</feature>
<dbReference type="SUPFAM" id="SSF51445">
    <property type="entry name" value="(Trans)glycosidases"/>
    <property type="match status" value="1"/>
</dbReference>
<dbReference type="Proteomes" id="UP000648663">
    <property type="component" value="Unassembled WGS sequence"/>
</dbReference>
<reference evidence="3" key="1">
    <citation type="journal article" date="2019" name="Int. J. Syst. Evol. Microbiol.">
        <title>The Global Catalogue of Microorganisms (GCM) 10K type strain sequencing project: providing services to taxonomists for standard genome sequencing and annotation.</title>
        <authorList>
            <consortium name="The Broad Institute Genomics Platform"/>
            <consortium name="The Broad Institute Genome Sequencing Center for Infectious Disease"/>
            <person name="Wu L."/>
            <person name="Ma J."/>
        </authorList>
    </citation>
    <scope>NUCLEOTIDE SEQUENCE [LARGE SCALE GENOMIC DNA]</scope>
    <source>
        <strain evidence="3">CGMCC 4.5581</strain>
    </source>
</reference>
<dbReference type="EMBL" id="BMMI01000005">
    <property type="protein sequence ID" value="GGL70684.1"/>
    <property type="molecule type" value="Genomic_DNA"/>
</dbReference>
<dbReference type="PANTHER" id="PTHR35273:SF2">
    <property type="entry name" value="ALPHA-GALACTOSIDASE"/>
    <property type="match status" value="1"/>
</dbReference>
<dbReference type="PANTHER" id="PTHR35273">
    <property type="entry name" value="ALPHA-1,4 POLYGALACTOSAMINIDASE, PUTATIVE (AFU_ORTHOLOGUE AFUA_3G07890)-RELATED"/>
    <property type="match status" value="1"/>
</dbReference>
<organism evidence="2 3">
    <name type="scientific">Modestobacter marinus</name>
    <dbReference type="NCBI Taxonomy" id="477641"/>
    <lineage>
        <taxon>Bacteria</taxon>
        <taxon>Bacillati</taxon>
        <taxon>Actinomycetota</taxon>
        <taxon>Actinomycetes</taxon>
        <taxon>Geodermatophilales</taxon>
        <taxon>Geodermatophilaceae</taxon>
        <taxon>Modestobacter</taxon>
    </lineage>
</organism>
<comment type="caution">
    <text evidence="2">The sequence shown here is derived from an EMBL/GenBank/DDBJ whole genome shotgun (WGS) entry which is preliminary data.</text>
</comment>
<sequence length="262" mass="26870">MLVATLTGCGAPTPGTTAAAPGTVPASVPGLPPGARVDYQLGGAHPPAEGVDGVVRDRTDRPAAGLWSACYVNAFQTQPGGAATWPEELLLHDAAGHRVADPDWPDEFLLDISTAESRAAVLGVVGPWVDGCAADGFDAVEPDNLDSWTRSGGLLDVTDATAMAELLVQRAHRAGLTIAQKNAPDLTGAGLGFDFAVTEDCGQYAECAAYTDVHGGAVIDVEYTDAGFERACAVPGISVQRRDLLVSVAGSPGHRAAWCPPS</sequence>
<keyword evidence="3" id="KW-1185">Reference proteome</keyword>
<evidence type="ECO:0000313" key="3">
    <source>
        <dbReference type="Proteomes" id="UP000648663"/>
    </source>
</evidence>
<protein>
    <recommendedName>
        <fullName evidence="1">Glycoside-hydrolase family GH114 TIM-barrel domain-containing protein</fullName>
    </recommendedName>
</protein>
<gene>
    <name evidence="2" type="ORF">GCM10011589_28770</name>
</gene>